<dbReference type="InterPro" id="IPR013780">
    <property type="entry name" value="Glyco_hydro_b"/>
</dbReference>
<gene>
    <name evidence="7" type="ORF">E0D97_02520</name>
</gene>
<dbReference type="EMBL" id="SJST01000001">
    <property type="protein sequence ID" value="TCD16323.1"/>
    <property type="molecule type" value="Genomic_DNA"/>
</dbReference>
<dbReference type="Pfam" id="PF16875">
    <property type="entry name" value="Glyco_hydro_36N"/>
    <property type="match status" value="1"/>
</dbReference>
<dbReference type="InterPro" id="IPR050985">
    <property type="entry name" value="Alpha-glycosidase_related"/>
</dbReference>
<evidence type="ECO:0000256" key="1">
    <source>
        <dbReference type="ARBA" id="ARBA00001255"/>
    </source>
</evidence>
<dbReference type="Pfam" id="PF16874">
    <property type="entry name" value="Glyco_hydro_36C"/>
    <property type="match status" value="1"/>
</dbReference>
<dbReference type="EC" id="3.2.1.22" evidence="2"/>
<dbReference type="PANTHER" id="PTHR43053:SF3">
    <property type="entry name" value="ALPHA-GALACTOSIDASE C-RELATED"/>
    <property type="match status" value="1"/>
</dbReference>
<dbReference type="InterPro" id="IPR038417">
    <property type="entry name" value="Alpga-gal_N_sf"/>
</dbReference>
<dbReference type="AlphaFoldDB" id="A0A4R0PHJ6"/>
<reference evidence="7 8" key="1">
    <citation type="journal article" date="2015" name="Antonie Van Leeuwenhoek">
        <title>Oricola cellulosilytica gen. nov., sp. nov., a cellulose-degrading bacterium of the family Phyllobacteriaceae isolated from surface seashore water, and emended descriptions of Mesorhizobium loti and Phyllobacterium myrsinacearum.</title>
        <authorList>
            <person name="Hameed A."/>
            <person name="Shahina M."/>
            <person name="Lai W.A."/>
            <person name="Lin S.Y."/>
            <person name="Young L.S."/>
            <person name="Liu Y.C."/>
            <person name="Hsu Y.H."/>
            <person name="Young C.C."/>
        </authorList>
    </citation>
    <scope>NUCLEOTIDE SEQUENCE [LARGE SCALE GENOMIC DNA]</scope>
    <source>
        <strain evidence="7 8">KCTC 52183</strain>
    </source>
</reference>
<evidence type="ECO:0000259" key="6">
    <source>
        <dbReference type="Pfam" id="PF16875"/>
    </source>
</evidence>
<feature type="domain" description="Glycosyl hydrolase family 36 N-terminal" evidence="6">
    <location>
        <begin position="32"/>
        <end position="255"/>
    </location>
</feature>
<proteinExistence type="predicted"/>
<sequence length="706" mass="77073">MQTSGVELKPVECWRLDGGGRTAVLASFAGGVPALVWYGPPLPEAEDIEALALGTIPNVSSGQLDPFVPLTLCPVATTGWQGHPGLTLLGSDGHVLLPDLRLRDAVASSDHALSFTVADVSSSQGVSLQIDVALNAATGLLSVATHAAAGNGVEARWVSVGAVPVPASMPRILDHGGRWCGEFQHQETRFRIGQHVRESREGRTGHANFPGVTFLGDSTGENAGSALGAALAWSGGHRMIAEELPDGRRQVQFAIAGDGVGEPGDRSPEMILGWSDAGLNGLMHAFHAHVRSLHERPVFRPVHYNCWEAVYFRHDVAELKEIAARAAELGAERFVLDDGWFKGRNDDTTSLGDWTVDQQKFPEGLKPLGDHVSALGMRFGIWFEPEMVNKDSDLYRAHPDWLLGPDTQPSGRNQFVLDLTSPGVADYLFERIDAILAETGADYVKWDHNRILTGGDARQTTELYALLARLREAHPGVDFESCASGGGRIDYGILAHAPRVWLSDSNDALERLRMQHEAARWLPPEFVGSHVGPRKCHTSGRVLPIAFRAWVAAQRHMGFEMDPRELTDDEADTLKRITRWWKDHRDFLFSSRLHLLESHDSEVFAEIFVAQDRERFILFKGQAGSSRPIAARPFALAGLDPEAIYDVRLVNPEDVAPVLNRKAATGLMEGVAMRLSGQVLMTSGLPLPNAFPATMLVVEGVRNRVV</sequence>
<feature type="domain" description="Glycosyl hydrolase family 36 C-terminal" evidence="5">
    <location>
        <begin position="607"/>
        <end position="689"/>
    </location>
</feature>
<dbReference type="Pfam" id="PF02065">
    <property type="entry name" value="Melibiase"/>
    <property type="match status" value="1"/>
</dbReference>
<evidence type="ECO:0000313" key="8">
    <source>
        <dbReference type="Proteomes" id="UP000291301"/>
    </source>
</evidence>
<dbReference type="OrthoDB" id="9758822at2"/>
<dbReference type="InterPro" id="IPR031704">
    <property type="entry name" value="Glyco_hydro_36_N"/>
</dbReference>
<dbReference type="InterPro" id="IPR031705">
    <property type="entry name" value="Glyco_hydro_36_C"/>
</dbReference>
<keyword evidence="8" id="KW-1185">Reference proteome</keyword>
<dbReference type="GO" id="GO:0004557">
    <property type="term" value="F:alpha-galactosidase activity"/>
    <property type="evidence" value="ECO:0007669"/>
    <property type="project" value="UniProtKB-EC"/>
</dbReference>
<dbReference type="RefSeq" id="WP_131565085.1">
    <property type="nucleotide sequence ID" value="NZ_JAINFK010000001.1"/>
</dbReference>
<evidence type="ECO:0000259" key="5">
    <source>
        <dbReference type="Pfam" id="PF16874"/>
    </source>
</evidence>
<dbReference type="Gene3D" id="2.70.98.60">
    <property type="entry name" value="alpha-galactosidase from lactobacil brevis"/>
    <property type="match status" value="1"/>
</dbReference>
<dbReference type="PRINTS" id="PR00743">
    <property type="entry name" value="GLHYDRLASE36"/>
</dbReference>
<dbReference type="FunFam" id="3.20.20.70:FF:000118">
    <property type="entry name" value="Alpha-galactosidase"/>
    <property type="match status" value="1"/>
</dbReference>
<dbReference type="InterPro" id="IPR017853">
    <property type="entry name" value="GH"/>
</dbReference>
<dbReference type="SUPFAM" id="SSF51445">
    <property type="entry name" value="(Trans)glycosidases"/>
    <property type="match status" value="1"/>
</dbReference>
<name>A0A4R0PHJ6_9HYPH</name>
<comment type="catalytic activity">
    <reaction evidence="1">
        <text>Hydrolysis of terminal, non-reducing alpha-D-galactose residues in alpha-D-galactosides, including galactose oligosaccharides, galactomannans and galactolipids.</text>
        <dbReference type="EC" id="3.2.1.22"/>
    </reaction>
</comment>
<keyword evidence="4" id="KW-0326">Glycosidase</keyword>
<dbReference type="GO" id="GO:0016052">
    <property type="term" value="P:carbohydrate catabolic process"/>
    <property type="evidence" value="ECO:0007669"/>
    <property type="project" value="InterPro"/>
</dbReference>
<dbReference type="Gene3D" id="2.60.40.1180">
    <property type="entry name" value="Golgi alpha-mannosidase II"/>
    <property type="match status" value="1"/>
</dbReference>
<evidence type="ECO:0000256" key="3">
    <source>
        <dbReference type="ARBA" id="ARBA00022801"/>
    </source>
</evidence>
<keyword evidence="3" id="KW-0378">Hydrolase</keyword>
<comment type="caution">
    <text evidence="7">The sequence shown here is derived from an EMBL/GenBank/DDBJ whole genome shotgun (WGS) entry which is preliminary data.</text>
</comment>
<dbReference type="InterPro" id="IPR002252">
    <property type="entry name" value="Glyco_hydro_36"/>
</dbReference>
<dbReference type="Gene3D" id="3.20.20.70">
    <property type="entry name" value="Aldolase class I"/>
    <property type="match status" value="1"/>
</dbReference>
<evidence type="ECO:0000256" key="2">
    <source>
        <dbReference type="ARBA" id="ARBA00012755"/>
    </source>
</evidence>
<protein>
    <recommendedName>
        <fullName evidence="2">alpha-galactosidase</fullName>
        <ecNumber evidence="2">3.2.1.22</ecNumber>
    </recommendedName>
</protein>
<organism evidence="7 8">
    <name type="scientific">Oricola cellulosilytica</name>
    <dbReference type="NCBI Taxonomy" id="1429082"/>
    <lineage>
        <taxon>Bacteria</taxon>
        <taxon>Pseudomonadati</taxon>
        <taxon>Pseudomonadota</taxon>
        <taxon>Alphaproteobacteria</taxon>
        <taxon>Hyphomicrobiales</taxon>
        <taxon>Ahrensiaceae</taxon>
        <taxon>Oricola</taxon>
    </lineage>
</organism>
<dbReference type="PANTHER" id="PTHR43053">
    <property type="entry name" value="GLYCOSIDASE FAMILY 31"/>
    <property type="match status" value="1"/>
</dbReference>
<dbReference type="CDD" id="cd14791">
    <property type="entry name" value="GH36"/>
    <property type="match status" value="1"/>
</dbReference>
<accession>A0A4R0PHJ6</accession>
<dbReference type="InterPro" id="IPR013785">
    <property type="entry name" value="Aldolase_TIM"/>
</dbReference>
<dbReference type="Proteomes" id="UP000291301">
    <property type="component" value="Unassembled WGS sequence"/>
</dbReference>
<evidence type="ECO:0000313" key="7">
    <source>
        <dbReference type="EMBL" id="TCD16323.1"/>
    </source>
</evidence>
<evidence type="ECO:0000256" key="4">
    <source>
        <dbReference type="ARBA" id="ARBA00023295"/>
    </source>
</evidence>